<evidence type="ECO:0000313" key="3">
    <source>
        <dbReference type="Proteomes" id="UP000001844"/>
    </source>
</evidence>
<keyword evidence="1" id="KW-0812">Transmembrane</keyword>
<proteinExistence type="predicted"/>
<keyword evidence="1" id="KW-1133">Transmembrane helix</keyword>
<organism evidence="2 3">
    <name type="scientific">Nitrosococcus halophilus (strain Nc4)</name>
    <dbReference type="NCBI Taxonomy" id="472759"/>
    <lineage>
        <taxon>Bacteria</taxon>
        <taxon>Pseudomonadati</taxon>
        <taxon>Pseudomonadota</taxon>
        <taxon>Gammaproteobacteria</taxon>
        <taxon>Chromatiales</taxon>
        <taxon>Chromatiaceae</taxon>
        <taxon>Nitrosococcus</taxon>
    </lineage>
</organism>
<dbReference type="EMBL" id="CP001798">
    <property type="protein sequence ID" value="ADE14435.1"/>
    <property type="molecule type" value="Genomic_DNA"/>
</dbReference>
<feature type="transmembrane region" description="Helical" evidence="1">
    <location>
        <begin position="6"/>
        <end position="27"/>
    </location>
</feature>
<accession>D5C0A9</accession>
<dbReference type="STRING" id="472759.Nhal_1281"/>
<gene>
    <name evidence="2" type="ordered locus">Nhal_1281</name>
</gene>
<dbReference type="HOGENOM" id="CLU_2667361_0_0_6"/>
<sequence length="75" mass="8402">MKHYIVAAGVLILIYVVYIWFNGWSVASQRCDDGKLNKLVAAMDIKSLSNAPFGSIALEGYKAKINQCYDLSTWK</sequence>
<evidence type="ECO:0000256" key="1">
    <source>
        <dbReference type="SAM" id="Phobius"/>
    </source>
</evidence>
<protein>
    <submittedName>
        <fullName evidence="2">Uncharacterized protein</fullName>
    </submittedName>
</protein>
<reference evidence="3" key="1">
    <citation type="submission" date="2010-04" db="EMBL/GenBank/DDBJ databases">
        <title>Complete genome sequence of Nitrosococcus halophilus Nc4, a salt-adapted, aerobic obligate ammonia-oxidizing sulfur purple bacterium.</title>
        <authorList>
            <consortium name="US DOE Joint Genome Institute"/>
            <person name="Campbell M.A."/>
            <person name="Malfatti S.A."/>
            <person name="Chain P.S.G."/>
            <person name="Heidelberg J.F."/>
            <person name="Ward B.B."/>
            <person name="Klotz M.G."/>
        </authorList>
    </citation>
    <scope>NUCLEOTIDE SEQUENCE [LARGE SCALE GENOMIC DNA]</scope>
    <source>
        <strain evidence="3">Nc4</strain>
    </source>
</reference>
<evidence type="ECO:0000313" key="2">
    <source>
        <dbReference type="EMBL" id="ADE14435.1"/>
    </source>
</evidence>
<dbReference type="Proteomes" id="UP000001844">
    <property type="component" value="Chromosome"/>
</dbReference>
<keyword evidence="1" id="KW-0472">Membrane</keyword>
<dbReference type="KEGG" id="nhl:Nhal_1281"/>
<keyword evidence="3" id="KW-1185">Reference proteome</keyword>
<dbReference type="RefSeq" id="WP_013032326.1">
    <property type="nucleotide sequence ID" value="NC_013960.1"/>
</dbReference>
<name>D5C0A9_NITHN</name>
<dbReference type="AlphaFoldDB" id="D5C0A9"/>